<sequence length="124" mass="14260">MAKCPLCGGSGLVPFIKEGKVIPHAYLNCTCKPEPVDHYEPLKPDDFDYPMSSDFRAASFEYCGQADTGAIHQALPLEQPTTREVIHRHSDMSQRDFALLKEHDNIIKYLLSKEKRKEKRQDYY</sequence>
<reference evidence="1" key="1">
    <citation type="submission" date="2020-03" db="EMBL/GenBank/DDBJ databases">
        <title>The deep terrestrial virosphere.</title>
        <authorList>
            <person name="Holmfeldt K."/>
            <person name="Nilsson E."/>
            <person name="Simone D."/>
            <person name="Lopez-Fernandez M."/>
            <person name="Wu X."/>
            <person name="de Brujin I."/>
            <person name="Lundin D."/>
            <person name="Andersson A."/>
            <person name="Bertilsson S."/>
            <person name="Dopson M."/>
        </authorList>
    </citation>
    <scope>NUCLEOTIDE SEQUENCE</scope>
    <source>
        <strain evidence="1">MM415B03450</strain>
    </source>
</reference>
<protein>
    <submittedName>
        <fullName evidence="1">Uncharacterized protein</fullName>
    </submittedName>
</protein>
<gene>
    <name evidence="1" type="ORF">MM415B03450_0009</name>
</gene>
<accession>A0A6M3L9S5</accession>
<evidence type="ECO:0000313" key="1">
    <source>
        <dbReference type="EMBL" id="QJA91149.1"/>
    </source>
</evidence>
<dbReference type="AlphaFoldDB" id="A0A6M3L9S5"/>
<name>A0A6M3L9S5_9ZZZZ</name>
<proteinExistence type="predicted"/>
<organism evidence="1">
    <name type="scientific">viral metagenome</name>
    <dbReference type="NCBI Taxonomy" id="1070528"/>
    <lineage>
        <taxon>unclassified sequences</taxon>
        <taxon>metagenomes</taxon>
        <taxon>organismal metagenomes</taxon>
    </lineage>
</organism>
<dbReference type="EMBL" id="MT142965">
    <property type="protein sequence ID" value="QJA91149.1"/>
    <property type="molecule type" value="Genomic_DNA"/>
</dbReference>